<dbReference type="Proteomes" id="UP001204579">
    <property type="component" value="Unassembled WGS sequence"/>
</dbReference>
<comment type="caution">
    <text evidence="2">The sequence shown here is derived from an EMBL/GenBank/DDBJ whole genome shotgun (WGS) entry which is preliminary data.</text>
</comment>
<keyword evidence="1" id="KW-0732">Signal</keyword>
<organism evidence="2 3">
    <name type="scientific">Phocaeicola barnesiae</name>
    <dbReference type="NCBI Taxonomy" id="376804"/>
    <lineage>
        <taxon>Bacteria</taxon>
        <taxon>Pseudomonadati</taxon>
        <taxon>Bacteroidota</taxon>
        <taxon>Bacteroidia</taxon>
        <taxon>Bacteroidales</taxon>
        <taxon>Bacteroidaceae</taxon>
        <taxon>Phocaeicola</taxon>
    </lineage>
</organism>
<evidence type="ECO:0000313" key="3">
    <source>
        <dbReference type="Proteomes" id="UP001204579"/>
    </source>
</evidence>
<feature type="chain" id="PRO_5043588301" evidence="1">
    <location>
        <begin position="29"/>
        <end position="292"/>
    </location>
</feature>
<evidence type="ECO:0000256" key="1">
    <source>
        <dbReference type="SAM" id="SignalP"/>
    </source>
</evidence>
<protein>
    <submittedName>
        <fullName evidence="2">FimB/Mfa2 family fimbrial subunit</fullName>
    </submittedName>
</protein>
<accession>A0AAW5NAU7</accession>
<proteinExistence type="predicted"/>
<reference evidence="2 3" key="1">
    <citation type="submission" date="2022-08" db="EMBL/GenBank/DDBJ databases">
        <authorList>
            <person name="Zeman M."/>
            <person name="Kubasova T."/>
        </authorList>
    </citation>
    <scope>NUCLEOTIDE SEQUENCE [LARGE SCALE GENOMIC DNA]</scope>
    <source>
        <strain evidence="2 3">ET62</strain>
    </source>
</reference>
<gene>
    <name evidence="2" type="ORF">NW209_10420</name>
</gene>
<keyword evidence="3" id="KW-1185">Reference proteome</keyword>
<dbReference type="AlphaFoldDB" id="A0AAW5NAU7"/>
<feature type="signal peptide" evidence="1">
    <location>
        <begin position="1"/>
        <end position="28"/>
    </location>
</feature>
<evidence type="ECO:0000313" key="2">
    <source>
        <dbReference type="EMBL" id="MCR8874424.1"/>
    </source>
</evidence>
<dbReference type="EMBL" id="JANRHJ010000011">
    <property type="protein sequence ID" value="MCR8874424.1"/>
    <property type="molecule type" value="Genomic_DNA"/>
</dbReference>
<dbReference type="RefSeq" id="WP_258335939.1">
    <property type="nucleotide sequence ID" value="NZ_JANRHJ010000011.1"/>
</dbReference>
<sequence length="292" mass="31542">MMNKALNIKKKSVVIRLICVICVPLFLASCVKDTLYNTPHPDRGAVTVSLTGLEADDNYVLDIKGKAADITGSPFTYPDLFLPGTYSLVLYNRAEGFTFDERMAYVNTRDNKARADGASIIPLPGYLKTVSLEIAVVADDTLRVYPSPQQRVRDLHIEFTVTQGRPELIQTVTGTLSGIAGAFDMEAGQTTGEPVSTIVAFTRDGDKLTADARLLGTMGAAQTLVLDIAFVDGGRTQRTEVDLTEALANFNGDMNTAYRVTGTLETPVGMEEATAEITGWETVDGDDVNAEM</sequence>
<dbReference type="PROSITE" id="PS51257">
    <property type="entry name" value="PROKAR_LIPOPROTEIN"/>
    <property type="match status" value="1"/>
</dbReference>
<name>A0AAW5NAU7_9BACT</name>